<dbReference type="GO" id="GO:0016757">
    <property type="term" value="F:glycosyltransferase activity"/>
    <property type="evidence" value="ECO:0007669"/>
    <property type="project" value="UniProtKB-KW"/>
</dbReference>
<dbReference type="InterPro" id="IPR050834">
    <property type="entry name" value="Glycosyltransf_2"/>
</dbReference>
<comment type="caution">
    <text evidence="2">The sequence shown here is derived from an EMBL/GenBank/DDBJ whole genome shotgun (WGS) entry which is preliminary data.</text>
</comment>
<dbReference type="SUPFAM" id="SSF53448">
    <property type="entry name" value="Nucleotide-diphospho-sugar transferases"/>
    <property type="match status" value="1"/>
</dbReference>
<organism evidence="2 3">
    <name type="scientific">Stutzerimonas chloritidismutans</name>
    <name type="common">Pseudomonas chloritidismutans</name>
    <dbReference type="NCBI Taxonomy" id="203192"/>
    <lineage>
        <taxon>Bacteria</taxon>
        <taxon>Pseudomonadati</taxon>
        <taxon>Pseudomonadota</taxon>
        <taxon>Gammaproteobacteria</taxon>
        <taxon>Pseudomonadales</taxon>
        <taxon>Pseudomonadaceae</taxon>
        <taxon>Stutzerimonas</taxon>
    </lineage>
</organism>
<dbReference type="PANTHER" id="PTHR43685:SF2">
    <property type="entry name" value="GLYCOSYLTRANSFERASE 2-LIKE DOMAIN-CONTAINING PROTEIN"/>
    <property type="match status" value="1"/>
</dbReference>
<gene>
    <name evidence="2" type="ORF">AAGW23_00920</name>
</gene>
<keyword evidence="2" id="KW-0808">Transferase</keyword>
<evidence type="ECO:0000313" key="2">
    <source>
        <dbReference type="EMBL" id="MEL7557402.1"/>
    </source>
</evidence>
<dbReference type="PANTHER" id="PTHR43685">
    <property type="entry name" value="GLYCOSYLTRANSFERASE"/>
    <property type="match status" value="1"/>
</dbReference>
<dbReference type="InterPro" id="IPR029044">
    <property type="entry name" value="Nucleotide-diphossugar_trans"/>
</dbReference>
<sequence>MSTPHTHQDHPEQLLFSVVIPAYNYAHTLPRAVKSVLPQLQTLAGELLVIDDGSTDDTAAVLERLLDETGTSMRVIYKKNGGPASVRNLGIARTHGRYLLFLDADDELLPDALLQLAAHIDRHPESRMIIGEHCSISPDGRQRRHSVHPLPESACARVRAYLLDKTLALSNGACAMHRDVFEHGDYPEALRSSEDIPVFAQALARYPCSVLNHPLALIHKHDTSLRHNLTHARTVQLKLVDEVFSDRRMPSSMQALRRPFAAQRCLSLFRTFQSAGALAEARHFYREALRYDWKVVFHWSYTRKFLRSIWRV</sequence>
<name>A0ABU9M5K2_STUCH</name>
<feature type="domain" description="Glycosyltransferase 2-like" evidence="1">
    <location>
        <begin position="17"/>
        <end position="183"/>
    </location>
</feature>
<reference evidence="2 3" key="1">
    <citation type="submission" date="2024-04" db="EMBL/GenBank/DDBJ databases">
        <title>Draft Genome Sequence of Isolates Cultured from Underwater Hawaii Seamounts in the North Pacific Ocean.</title>
        <authorList>
            <person name="Sharma I."/>
            <person name="Darden B."/>
            <person name="Creggett J."/>
            <person name="Taylor S."/>
            <person name="Grant M.P."/>
            <person name="Scott J."/>
            <person name="Attles S."/>
            <person name="Walker S."/>
            <person name="Johnson G."/>
            <person name="St. Cloud C."/>
        </authorList>
    </citation>
    <scope>NUCLEOTIDE SEQUENCE [LARGE SCALE GENOMIC DNA]</scope>
    <source>
        <strain evidence="2 3">03GJ23</strain>
    </source>
</reference>
<protein>
    <submittedName>
        <fullName evidence="2">Glycosyltransferase family 2 protein</fullName>
        <ecNumber evidence="2">2.4.-.-</ecNumber>
    </submittedName>
</protein>
<evidence type="ECO:0000313" key="3">
    <source>
        <dbReference type="Proteomes" id="UP001467669"/>
    </source>
</evidence>
<dbReference type="EC" id="2.4.-.-" evidence="2"/>
<dbReference type="RefSeq" id="WP_342404458.1">
    <property type="nucleotide sequence ID" value="NZ_JBCFXD010000001.1"/>
</dbReference>
<evidence type="ECO:0000259" key="1">
    <source>
        <dbReference type="Pfam" id="PF00535"/>
    </source>
</evidence>
<proteinExistence type="predicted"/>
<keyword evidence="3" id="KW-1185">Reference proteome</keyword>
<dbReference type="Gene3D" id="3.90.550.10">
    <property type="entry name" value="Spore Coat Polysaccharide Biosynthesis Protein SpsA, Chain A"/>
    <property type="match status" value="1"/>
</dbReference>
<accession>A0ABU9M5K2</accession>
<dbReference type="Proteomes" id="UP001467669">
    <property type="component" value="Unassembled WGS sequence"/>
</dbReference>
<keyword evidence="2" id="KW-0328">Glycosyltransferase</keyword>
<dbReference type="InterPro" id="IPR001173">
    <property type="entry name" value="Glyco_trans_2-like"/>
</dbReference>
<dbReference type="Pfam" id="PF00535">
    <property type="entry name" value="Glycos_transf_2"/>
    <property type="match status" value="1"/>
</dbReference>
<dbReference type="EMBL" id="JBCFXD010000001">
    <property type="protein sequence ID" value="MEL7557402.1"/>
    <property type="molecule type" value="Genomic_DNA"/>
</dbReference>
<dbReference type="CDD" id="cd00761">
    <property type="entry name" value="Glyco_tranf_GTA_type"/>
    <property type="match status" value="1"/>
</dbReference>